<name>A0A1I2KTH2_9FLAO</name>
<dbReference type="Gene3D" id="2.60.40.1120">
    <property type="entry name" value="Carboxypeptidase-like, regulatory domain"/>
    <property type="match status" value="1"/>
</dbReference>
<dbReference type="InterPro" id="IPR012910">
    <property type="entry name" value="Plug_dom"/>
</dbReference>
<accession>A0A1I2KTH2</accession>
<dbReference type="Pfam" id="PF07715">
    <property type="entry name" value="Plug"/>
    <property type="match status" value="1"/>
</dbReference>
<dbReference type="Gene3D" id="2.170.130.10">
    <property type="entry name" value="TonB-dependent receptor, plug domain"/>
    <property type="match status" value="1"/>
</dbReference>
<dbReference type="InterPro" id="IPR023996">
    <property type="entry name" value="TonB-dep_OMP_SusC/RagA"/>
</dbReference>
<evidence type="ECO:0000313" key="4">
    <source>
        <dbReference type="Proteomes" id="UP000199116"/>
    </source>
</evidence>
<gene>
    <name evidence="3" type="ORF">SAMN04488033_105107</name>
</gene>
<keyword evidence="1" id="KW-0813">Transport</keyword>
<feature type="domain" description="TonB-dependent receptor plug" evidence="2">
    <location>
        <begin position="136"/>
        <end position="241"/>
    </location>
</feature>
<dbReference type="InterPro" id="IPR008969">
    <property type="entry name" value="CarboxyPept-like_regulatory"/>
</dbReference>
<dbReference type="GO" id="GO:0009279">
    <property type="term" value="C:cell outer membrane"/>
    <property type="evidence" value="ECO:0007669"/>
    <property type="project" value="UniProtKB-SubCell"/>
</dbReference>
<dbReference type="PROSITE" id="PS52016">
    <property type="entry name" value="TONB_DEPENDENT_REC_3"/>
    <property type="match status" value="1"/>
</dbReference>
<dbReference type="EMBL" id="FOOH01000005">
    <property type="protein sequence ID" value="SFF70382.1"/>
    <property type="molecule type" value="Genomic_DNA"/>
</dbReference>
<dbReference type="FunFam" id="2.170.130.10:FF:000003">
    <property type="entry name" value="SusC/RagA family TonB-linked outer membrane protein"/>
    <property type="match status" value="1"/>
</dbReference>
<comment type="similarity">
    <text evidence="1">Belongs to the TonB-dependent receptor family.</text>
</comment>
<dbReference type="NCBIfam" id="TIGR04057">
    <property type="entry name" value="SusC_RagA_signa"/>
    <property type="match status" value="1"/>
</dbReference>
<dbReference type="InterPro" id="IPR023997">
    <property type="entry name" value="TonB-dep_OMP_SusC/RagA_CS"/>
</dbReference>
<protein>
    <submittedName>
        <fullName evidence="3">TonB-linked outer membrane protein, SusC/RagA family</fullName>
    </submittedName>
</protein>
<dbReference type="InterPro" id="IPR039426">
    <property type="entry name" value="TonB-dep_rcpt-like"/>
</dbReference>
<evidence type="ECO:0000313" key="3">
    <source>
        <dbReference type="EMBL" id="SFF70382.1"/>
    </source>
</evidence>
<dbReference type="Pfam" id="PF13715">
    <property type="entry name" value="CarbopepD_reg_2"/>
    <property type="match status" value="1"/>
</dbReference>
<keyword evidence="1" id="KW-0998">Cell outer membrane</keyword>
<dbReference type="InterPro" id="IPR037066">
    <property type="entry name" value="Plug_dom_sf"/>
</dbReference>
<dbReference type="SUPFAM" id="SSF56935">
    <property type="entry name" value="Porins"/>
    <property type="match status" value="1"/>
</dbReference>
<reference evidence="4" key="1">
    <citation type="submission" date="2016-10" db="EMBL/GenBank/DDBJ databases">
        <authorList>
            <person name="Varghese N."/>
            <person name="Submissions S."/>
        </authorList>
    </citation>
    <scope>NUCLEOTIDE SEQUENCE [LARGE SCALE GENOMIC DNA]</scope>
    <source>
        <strain evidence="4">DSM 23515</strain>
    </source>
</reference>
<keyword evidence="1" id="KW-1134">Transmembrane beta strand</keyword>
<proteinExistence type="inferred from homology"/>
<keyword evidence="4" id="KW-1185">Reference proteome</keyword>
<keyword evidence="1" id="KW-0472">Membrane</keyword>
<organism evidence="3 4">
    <name type="scientific">Salegentibacter agarivorans</name>
    <dbReference type="NCBI Taxonomy" id="345907"/>
    <lineage>
        <taxon>Bacteria</taxon>
        <taxon>Pseudomonadati</taxon>
        <taxon>Bacteroidota</taxon>
        <taxon>Flavobacteriia</taxon>
        <taxon>Flavobacteriales</taxon>
        <taxon>Flavobacteriaceae</taxon>
        <taxon>Salegentibacter</taxon>
    </lineage>
</organism>
<dbReference type="Proteomes" id="UP000199116">
    <property type="component" value="Unassembled WGS sequence"/>
</dbReference>
<evidence type="ECO:0000256" key="1">
    <source>
        <dbReference type="PROSITE-ProRule" id="PRU01360"/>
    </source>
</evidence>
<dbReference type="NCBIfam" id="TIGR04056">
    <property type="entry name" value="OMP_RagA_SusC"/>
    <property type="match status" value="1"/>
</dbReference>
<evidence type="ECO:0000259" key="2">
    <source>
        <dbReference type="Pfam" id="PF07715"/>
    </source>
</evidence>
<dbReference type="AlphaFoldDB" id="A0A1I2KTH2"/>
<comment type="subcellular location">
    <subcellularLocation>
        <location evidence="1">Cell outer membrane</location>
        <topology evidence="1">Multi-pass membrane protein</topology>
    </subcellularLocation>
</comment>
<dbReference type="SUPFAM" id="SSF49464">
    <property type="entry name" value="Carboxypeptidase regulatory domain-like"/>
    <property type="match status" value="1"/>
</dbReference>
<keyword evidence="1" id="KW-0812">Transmembrane</keyword>
<sequence length="1058" mass="118248">MKINLINLPYLTRTMVFGLLLQLLFFPSVYANDNKPKSGSEQQTIRGTVTSSEDNLGIPGVNILVKEVPNLGAVTDMEGNYTIEAPADATLVFSFIGYKTIERKVNDQSEINVIMDPDQDALEEVVIVGYGEQKRETVVASIAEVSGDVLERAGGVTNIGAALTGNVPGVITSASTGMPGEEDPRILIRGQSTWNDSSPLILVDGVERPMSSVAISSVESISVLKDASATAVYGVRGANGVILVTTKRGEKGEAVIRARVNTTMKRPSKLPGKYDAYDALRVRNEAIENELGLNPSAWNDYMPLDIIDKYRNPANQAERERYPNVDWANTLFRDYTMSYNANVNVSGGTDFVKYFTTADFLREGDLMKQYDNNRGYEPGYGFNRLNVRGNLDFQITPTTLFQVNLAGSHGVKKSPWGATGDEYSMWVAAYSTAPDVFLPRYSDGAWGYYAPNEGAATNSVRVLGISGIQYMTTTRLTTNFTLDQDLDMILEGLNFNGTIALDNTFVEADRGINDLYNDAQEKWIDPETGTELYQQAYDPNSRFDFQEGVKWSTSPGAVQNWSSHRKLFYQLQLRYARNFDGRHDVSVMGLMNRNENATGSQIPRYREDWVFRTTYTLDNKYTFEYNGAYNGSEKFSPENRFAFFSSGGVGWILSRENFLDSASFLDMLKLRANYGEIGDDNVAGRFLYMTQWGYNGQARMGVTGEAAEQSPYTWYLEESVGNPDVSWEKVKKTNVGVDFGFFDGFIEGSFDYFIDERTDILINGVDRAIPSYFGTEAPVANLGHVKNEGYEFDIDLSYRFENGLRLWSNFNMTHSQNEVIDADDPSLLPAYQQNAGLQIGQAYSHVTPGYYNTWDDLYASTIHNANDNQKLPGNYHIIDFNGDGVIDAYDNIPFGFTGNPQNTYNATIGFDWKGFSSYVQFYGVNNVTRQVVLGSLSSQNHVVYEEGSYWSKDNFNADSPVPRWLTTPSEYNAANRYMFDGSYLRLKNAEIAYTFDAGSSLVDRLGVKNLRVFLNGNNLFLWSDMPDDRESNFAGTGWASQGAYPTVSRYNLGVNITF</sequence>
<dbReference type="RefSeq" id="WP_093303460.1">
    <property type="nucleotide sequence ID" value="NZ_FOOH01000005.1"/>
</dbReference>